<dbReference type="CDD" id="cd13980">
    <property type="entry name" value="STKc_Vps15"/>
    <property type="match status" value="1"/>
</dbReference>
<gene>
    <name evidence="15" type="primary">LOC112292343</name>
    <name evidence="14" type="ORF">PHYPA_019551</name>
</gene>
<evidence type="ECO:0000313" key="15">
    <source>
        <dbReference type="EnsemblPlants" id="Pp3c15_10000V3.1"/>
    </source>
</evidence>
<dbReference type="InterPro" id="IPR036322">
    <property type="entry name" value="WD40_repeat_dom_sf"/>
</dbReference>
<name>A0A2K1JCM2_PHYPA</name>
<keyword evidence="11" id="KW-0175">Coiled coil</keyword>
<dbReference type="SUPFAM" id="SSF50978">
    <property type="entry name" value="WD40 repeat-like"/>
    <property type="match status" value="1"/>
</dbReference>
<dbReference type="InterPro" id="IPR016024">
    <property type="entry name" value="ARM-type_fold"/>
</dbReference>
<dbReference type="InterPro" id="IPR001680">
    <property type="entry name" value="WD40_rpt"/>
</dbReference>
<feature type="region of interest" description="Disordered" evidence="12">
    <location>
        <begin position="518"/>
        <end position="540"/>
    </location>
</feature>
<dbReference type="FunFam" id="1.10.510.10:FF:000722">
    <property type="entry name" value="Protein kinase family protein / WD-40 repeat family protein"/>
    <property type="match status" value="1"/>
</dbReference>
<proteinExistence type="predicted"/>
<dbReference type="EnsemblPlants" id="Pp3c15_10000V3.2">
    <property type="protein sequence ID" value="Pp3c15_10000V3.2"/>
    <property type="gene ID" value="Pp3c15_10000"/>
</dbReference>
<dbReference type="PANTHER" id="PTHR17583:SF0">
    <property type="entry name" value="PHOSPHOINOSITIDE 3-KINASE REGULATORY SUBUNIT 4"/>
    <property type="match status" value="1"/>
</dbReference>
<feature type="repeat" description="HEAT" evidence="9">
    <location>
        <begin position="700"/>
        <end position="738"/>
    </location>
</feature>
<evidence type="ECO:0000256" key="7">
    <source>
        <dbReference type="ARBA" id="ARBA00022777"/>
    </source>
</evidence>
<feature type="region of interest" description="Disordered" evidence="12">
    <location>
        <begin position="761"/>
        <end position="785"/>
    </location>
</feature>
<keyword evidence="16" id="KW-1185">Reference proteome</keyword>
<dbReference type="InterPro" id="IPR045162">
    <property type="entry name" value="Vps15-like"/>
</dbReference>
<dbReference type="Gene3D" id="1.10.510.10">
    <property type="entry name" value="Transferase(Phosphotransferase) domain 1"/>
    <property type="match status" value="1"/>
</dbReference>
<feature type="region of interest" description="Disordered" evidence="12">
    <location>
        <begin position="579"/>
        <end position="601"/>
    </location>
</feature>
<feature type="region of interest" description="Disordered" evidence="12">
    <location>
        <begin position="357"/>
        <end position="408"/>
    </location>
</feature>
<dbReference type="PROSITE" id="PS00108">
    <property type="entry name" value="PROTEIN_KINASE_ST"/>
    <property type="match status" value="1"/>
</dbReference>
<feature type="domain" description="Protein kinase" evidence="13">
    <location>
        <begin position="27"/>
        <end position="312"/>
    </location>
</feature>
<feature type="repeat" description="WD" evidence="10">
    <location>
        <begin position="1742"/>
        <end position="1775"/>
    </location>
</feature>
<feature type="compositionally biased region" description="Polar residues" evidence="12">
    <location>
        <begin position="1722"/>
        <end position="1733"/>
    </location>
</feature>
<evidence type="ECO:0000313" key="14">
    <source>
        <dbReference type="EMBL" id="PNR39273.1"/>
    </source>
</evidence>
<dbReference type="InterPro" id="IPR000719">
    <property type="entry name" value="Prot_kinase_dom"/>
</dbReference>
<dbReference type="Gramene" id="Pp3c15_10000V3.2">
    <property type="protein sequence ID" value="Pp3c15_10000V3.2"/>
    <property type="gene ID" value="Pp3c15_10000"/>
</dbReference>
<evidence type="ECO:0000313" key="16">
    <source>
        <dbReference type="Proteomes" id="UP000006727"/>
    </source>
</evidence>
<dbReference type="PRINTS" id="PR00320">
    <property type="entry name" value="GPROTEINBRPT"/>
</dbReference>
<dbReference type="GO" id="GO:0071561">
    <property type="term" value="C:nucleus-vacuole junction"/>
    <property type="evidence" value="ECO:0000318"/>
    <property type="project" value="GO_Central"/>
</dbReference>
<dbReference type="Gramene" id="Pp3c15_10000V3.1">
    <property type="protein sequence ID" value="Pp3c15_10000V3.1"/>
    <property type="gene ID" value="Pp3c15_10000"/>
</dbReference>
<dbReference type="InterPro" id="IPR055231">
    <property type="entry name" value="2AA_helical"/>
</dbReference>
<dbReference type="OMA" id="ATNTCRI"/>
<evidence type="ECO:0000256" key="6">
    <source>
        <dbReference type="ARBA" id="ARBA00022741"/>
    </source>
</evidence>
<dbReference type="GO" id="GO:0045324">
    <property type="term" value="P:late endosome to vacuole transport"/>
    <property type="evidence" value="ECO:0000318"/>
    <property type="project" value="GO_Central"/>
</dbReference>
<evidence type="ECO:0000256" key="12">
    <source>
        <dbReference type="SAM" id="MobiDB-lite"/>
    </source>
</evidence>
<evidence type="ECO:0000256" key="2">
    <source>
        <dbReference type="ARBA" id="ARBA00022527"/>
    </source>
</evidence>
<dbReference type="PANTHER" id="PTHR17583">
    <property type="entry name" value="PHOSPHOINOSITIDE 3-KINASE REGULATORY SUBUNIT 4"/>
    <property type="match status" value="1"/>
</dbReference>
<keyword evidence="6" id="KW-0547">Nucleotide-binding</keyword>
<keyword evidence="7" id="KW-0418">Kinase</keyword>
<evidence type="ECO:0000256" key="11">
    <source>
        <dbReference type="SAM" id="Coils"/>
    </source>
</evidence>
<dbReference type="GO" id="GO:0006623">
    <property type="term" value="P:protein targeting to vacuole"/>
    <property type="evidence" value="ECO:0000318"/>
    <property type="project" value="GO_Central"/>
</dbReference>
<dbReference type="FunFam" id="1.25.10.10:FF:000209">
    <property type="entry name" value="Protein kinase family protein / WD-40 repeat family protein"/>
    <property type="match status" value="1"/>
</dbReference>
<feature type="coiled-coil region" evidence="11">
    <location>
        <begin position="58"/>
        <end position="85"/>
    </location>
</feature>
<evidence type="ECO:0000256" key="5">
    <source>
        <dbReference type="ARBA" id="ARBA00022737"/>
    </source>
</evidence>
<dbReference type="InterPro" id="IPR020472">
    <property type="entry name" value="WD40_PAC1"/>
</dbReference>
<dbReference type="SMART" id="SM00220">
    <property type="entry name" value="S_TKc"/>
    <property type="match status" value="1"/>
</dbReference>
<dbReference type="PROSITE" id="PS50082">
    <property type="entry name" value="WD_REPEATS_2"/>
    <property type="match status" value="2"/>
</dbReference>
<dbReference type="InterPro" id="IPR015943">
    <property type="entry name" value="WD40/YVTN_repeat-like_dom_sf"/>
</dbReference>
<feature type="region of interest" description="Disordered" evidence="12">
    <location>
        <begin position="1714"/>
        <end position="1734"/>
    </location>
</feature>
<reference evidence="15" key="3">
    <citation type="submission" date="2020-12" db="UniProtKB">
        <authorList>
            <consortium name="EnsemblPlants"/>
        </authorList>
    </citation>
    <scope>IDENTIFICATION</scope>
</reference>
<dbReference type="InterPro" id="IPR011989">
    <property type="entry name" value="ARM-like"/>
</dbReference>
<dbReference type="OrthoDB" id="242910at2759"/>
<dbReference type="GO" id="GO:0034271">
    <property type="term" value="C:phosphatidylinositol 3-kinase complex, class III, type I"/>
    <property type="evidence" value="ECO:0000318"/>
    <property type="project" value="GO_Central"/>
</dbReference>
<dbReference type="FunFam" id="2.130.10.10:FF:002168">
    <property type="entry name" value="Predicted protein"/>
    <property type="match status" value="1"/>
</dbReference>
<dbReference type="InterPro" id="IPR008271">
    <property type="entry name" value="Ser/Thr_kinase_AS"/>
</dbReference>
<dbReference type="RefSeq" id="XP_024396462.1">
    <property type="nucleotide sequence ID" value="XM_024540694.2"/>
</dbReference>
<dbReference type="InterPro" id="IPR011009">
    <property type="entry name" value="Kinase-like_dom_sf"/>
</dbReference>
<sequence length="1775" mass="196083">MGNKLARTTQVSASEYYLHDLPSSYNLVLKEALGGGRFLKSIQCVHDEGLLLVKVYFKRGESLDLKEYERKLRDIRDRLRDIEHSHVWPFQHWLETDKAAYLLRQYFFSNLHDRISTRPFLSLIEKKWLAFQLLHALKQSHERGVCHGDIKCENVLVTSWNWVYLADFYGSLKPTFLPEDNPADFSFFFDTGSRRRCYLAPERFHEPNVDMIATSDAPLTPAMDIFSLGCVIGEMFLEGKALFDLSQLLAYRQGKFDPRSSLEKIPDMGVRDMILDMINVLPQNRLSADDYLKLWCPRVFPEYFSPLLHDFFSYLISLDTDNRVALTQSFFPEIRKQMLADSRRRQLQEADSGGIADLLSPRTLNSSSSQKNQVSDDGGVTLDEPGASNVAGNLLNGHVRSSTPQESSRRIKASAVAMAEAASSVEEVVTEEVFENQVREQGGIFHERLLYTGEASMATHGIPGRWKDDVTLPLEGGWRWDGDWEVDPSWIQSGAGVDDDGWRYRKMNFGDHESEVGIPVRVSGNGSSVGDGTLKRTASGSRSWTSTCTPDCVCRQRRWIRKRRRRPCYPDLISQPSIGSEVQRQESSPETLKNLDSGNPTTYDQPQQCEGMVLIASLLCACLRNVKLPQARRGTIQLLKEASSYIDDDARLQHVIPYVVALLSDSAAIVRCTALQTLCDVLSLVQVFPTSDAKIFPEYILPLLSMLPDDPEESVRIAYASNIVKIAETANLFMMHSQEIHDIGGIDPPINRAKGSLLERKSTSMKQGMSAGSGGTNQSAGRSEGELAHLRETIARVIQELVMGQKQTPTIRRALLQNVGSLCRFFGSKHSNDFLLPILPAFLNDRDEQLRAVFFEHIVHVCLFVGQMSLEAYLLPYVEQALNDVEETVIVNALECLAALCTHRLLRKRVLLEAIERASPLLCHPSQWVRRAAISFVAATSANLEPTDSYAFLSPILLPFLRREPASLCSEASLLSCLKPPVSREVFNRVLSDVMLLQTEKEKAAATKQGLQRIQNRRVALIQPPSELAVMSGMSTPGESKRSEREGRPLRVDISQGLLRNNAKRVQVSGSGPQILQKPLTGDVEDGEKMKAMEGYIRNLSSTMQTRMYNWEAENTEKLQSSAIGFAAGVGAGFYSNYDGSSEGIPIYSVPLSEKKPEPSVAGQGRTSQGGEVNPSFNEEWSRVFGVRQGSTPFLMATIAGPPISASLGPASSQWANIAGQSSMSSTEPSLHRSHVAMTGSNAPRMLAGSMHQWPSPVSYKKFETLRDTSGRESGEGLLATGFGSSIDSMTNSMASLAITPEMLGGGKLLEPTPINTPSSEAPLEPGTPLLSSSVVAESSWKPRGVLIAHLQEHQRAVNEVAVSSDNVFLASASDDGTVKIWDCRRLERDISFRSRLTYPLQSDGRALHVSILGGGHQVAAASSKGTIHVFTVDYVARQGSVTERYTGISDTRKLNTQEGNVMTMQNLFNEGPSQLLYGTQRDGIHLWDLRTQTDAWVLRTKPDQGYISAVSVDPAFNWLVSATSRGVLTLWDLRFQIAVNTWQHPACCPVESMCVLVPGKDTPPISSQHPYVWVAAGRNEVALWNAADGTCHQVLRLCADPVHPEMNTVPASLSQPLSNSQSLRDTKLVGGVKFTDYRMEELNEPPPRLPGVRTLLPLSGGAALLTGGSDCRIRMWDRLRSDRSYVVCGPTIAKVSVQNYELRSLNGVRIVQETPGAESANRPSSTNSSKSNLAAAATDNAGCHRDCILSLASAQTNQRLLISSSRDGAIKVWK</sequence>
<dbReference type="EnsemblPlants" id="Pp3c15_10000V3.4">
    <property type="protein sequence ID" value="Pp3c15_10000V3.4"/>
    <property type="gene ID" value="Pp3c15_10000"/>
</dbReference>
<evidence type="ECO:0000256" key="10">
    <source>
        <dbReference type="PROSITE-ProRule" id="PRU00221"/>
    </source>
</evidence>
<evidence type="ECO:0000259" key="13">
    <source>
        <dbReference type="PROSITE" id="PS50011"/>
    </source>
</evidence>
<evidence type="ECO:0000256" key="1">
    <source>
        <dbReference type="ARBA" id="ARBA00012513"/>
    </source>
</evidence>
<dbReference type="SUPFAM" id="SSF48371">
    <property type="entry name" value="ARM repeat"/>
    <property type="match status" value="1"/>
</dbReference>
<feature type="compositionally biased region" description="Polar residues" evidence="12">
    <location>
        <begin position="1165"/>
        <end position="1176"/>
    </location>
</feature>
<protein>
    <recommendedName>
        <fullName evidence="1">non-specific serine/threonine protein kinase</fullName>
        <ecNumber evidence="1">2.7.11.1</ecNumber>
    </recommendedName>
</protein>
<dbReference type="Pfam" id="PF00400">
    <property type="entry name" value="WD40"/>
    <property type="match status" value="2"/>
</dbReference>
<dbReference type="Gene3D" id="2.130.10.10">
    <property type="entry name" value="YVTN repeat-like/Quinoprotein amine dehydrogenase"/>
    <property type="match status" value="2"/>
</dbReference>
<dbReference type="EnsemblPlants" id="Pp3c15_10000V3.1">
    <property type="protein sequence ID" value="Pp3c15_10000V3.1"/>
    <property type="gene ID" value="Pp3c15_10000"/>
</dbReference>
<dbReference type="Pfam" id="PF00069">
    <property type="entry name" value="Pkinase"/>
    <property type="match status" value="1"/>
</dbReference>
<evidence type="ECO:0000256" key="8">
    <source>
        <dbReference type="ARBA" id="ARBA00022840"/>
    </source>
</evidence>
<keyword evidence="5" id="KW-0677">Repeat</keyword>
<dbReference type="SUPFAM" id="SSF56112">
    <property type="entry name" value="Protein kinase-like (PK-like)"/>
    <property type="match status" value="1"/>
</dbReference>
<reference evidence="14 16" key="2">
    <citation type="journal article" date="2018" name="Plant J.">
        <title>The Physcomitrella patens chromosome-scale assembly reveals moss genome structure and evolution.</title>
        <authorList>
            <person name="Lang D."/>
            <person name="Ullrich K.K."/>
            <person name="Murat F."/>
            <person name="Fuchs J."/>
            <person name="Jenkins J."/>
            <person name="Haas F.B."/>
            <person name="Piednoel M."/>
            <person name="Gundlach H."/>
            <person name="Van Bel M."/>
            <person name="Meyberg R."/>
            <person name="Vives C."/>
            <person name="Morata J."/>
            <person name="Symeonidi A."/>
            <person name="Hiss M."/>
            <person name="Muchero W."/>
            <person name="Kamisugi Y."/>
            <person name="Saleh O."/>
            <person name="Blanc G."/>
            <person name="Decker E.L."/>
            <person name="van Gessel N."/>
            <person name="Grimwood J."/>
            <person name="Hayes R.D."/>
            <person name="Graham S.W."/>
            <person name="Gunter L.E."/>
            <person name="McDaniel S.F."/>
            <person name="Hoernstein S.N.W."/>
            <person name="Larsson A."/>
            <person name="Li F.W."/>
            <person name="Perroud P.F."/>
            <person name="Phillips J."/>
            <person name="Ranjan P."/>
            <person name="Rokshar D.S."/>
            <person name="Rothfels C.J."/>
            <person name="Schneider L."/>
            <person name="Shu S."/>
            <person name="Stevenson D.W."/>
            <person name="Thummler F."/>
            <person name="Tillich M."/>
            <person name="Villarreal Aguilar J.C."/>
            <person name="Widiez T."/>
            <person name="Wong G.K."/>
            <person name="Wymore A."/>
            <person name="Zhang Y."/>
            <person name="Zimmer A.D."/>
            <person name="Quatrano R.S."/>
            <person name="Mayer K.F.X."/>
            <person name="Goodstein D."/>
            <person name="Casacuberta J.M."/>
            <person name="Vandepoele K."/>
            <person name="Reski R."/>
            <person name="Cuming A.C."/>
            <person name="Tuskan G.A."/>
            <person name="Maumus F."/>
            <person name="Salse J."/>
            <person name="Schmutz J."/>
            <person name="Rensing S.A."/>
        </authorList>
    </citation>
    <scope>NUCLEOTIDE SEQUENCE [LARGE SCALE GENOMIC DNA]</scope>
    <source>
        <strain evidence="15 16">cv. Gransden 2004</strain>
    </source>
</reference>
<dbReference type="GO" id="GO:0000425">
    <property type="term" value="P:pexophagy"/>
    <property type="evidence" value="ECO:0000318"/>
    <property type="project" value="GO_Central"/>
</dbReference>
<feature type="region of interest" description="Disordered" evidence="12">
    <location>
        <begin position="1155"/>
        <end position="1176"/>
    </location>
</feature>
<dbReference type="GeneID" id="112292343"/>
<dbReference type="EMBL" id="ABEU02000015">
    <property type="protein sequence ID" value="PNR39273.1"/>
    <property type="molecule type" value="Genomic_DNA"/>
</dbReference>
<dbReference type="InterPro" id="IPR021133">
    <property type="entry name" value="HEAT_type_2"/>
</dbReference>
<feature type="compositionally biased region" description="Polar residues" evidence="12">
    <location>
        <begin position="524"/>
        <end position="540"/>
    </location>
</feature>
<reference evidence="14 16" key="1">
    <citation type="journal article" date="2008" name="Science">
        <title>The Physcomitrella genome reveals evolutionary insights into the conquest of land by plants.</title>
        <authorList>
            <person name="Rensing S."/>
            <person name="Lang D."/>
            <person name="Zimmer A."/>
            <person name="Terry A."/>
            <person name="Salamov A."/>
            <person name="Shapiro H."/>
            <person name="Nishiyama T."/>
            <person name="Perroud P.-F."/>
            <person name="Lindquist E."/>
            <person name="Kamisugi Y."/>
            <person name="Tanahashi T."/>
            <person name="Sakakibara K."/>
            <person name="Fujita T."/>
            <person name="Oishi K."/>
            <person name="Shin-I T."/>
            <person name="Kuroki Y."/>
            <person name="Toyoda A."/>
            <person name="Suzuki Y."/>
            <person name="Hashimoto A."/>
            <person name="Yamaguchi K."/>
            <person name="Sugano A."/>
            <person name="Kohara Y."/>
            <person name="Fujiyama A."/>
            <person name="Anterola A."/>
            <person name="Aoki S."/>
            <person name="Ashton N."/>
            <person name="Barbazuk W.B."/>
            <person name="Barker E."/>
            <person name="Bennetzen J."/>
            <person name="Bezanilla M."/>
            <person name="Blankenship R."/>
            <person name="Cho S.H."/>
            <person name="Dutcher S."/>
            <person name="Estelle M."/>
            <person name="Fawcett J.A."/>
            <person name="Gundlach H."/>
            <person name="Hanada K."/>
            <person name="Heyl A."/>
            <person name="Hicks K.A."/>
            <person name="Hugh J."/>
            <person name="Lohr M."/>
            <person name="Mayer K."/>
            <person name="Melkozernov A."/>
            <person name="Murata T."/>
            <person name="Nelson D."/>
            <person name="Pils B."/>
            <person name="Prigge M."/>
            <person name="Reiss B."/>
            <person name="Renner T."/>
            <person name="Rombauts S."/>
            <person name="Rushton P."/>
            <person name="Sanderfoot A."/>
            <person name="Schween G."/>
            <person name="Shiu S.-H."/>
            <person name="Stueber K."/>
            <person name="Theodoulou F.L."/>
            <person name="Tu H."/>
            <person name="Van de Peer Y."/>
            <person name="Verrier P.J."/>
            <person name="Waters E."/>
            <person name="Wood A."/>
            <person name="Yang L."/>
            <person name="Cove D."/>
            <person name="Cuming A."/>
            <person name="Hasebe M."/>
            <person name="Lucas S."/>
            <person name="Mishler D.B."/>
            <person name="Reski R."/>
            <person name="Grigoriev I."/>
            <person name="Quatrano R.S."/>
            <person name="Boore J.L."/>
        </authorList>
    </citation>
    <scope>NUCLEOTIDE SEQUENCE [LARGE SCALE GENOMIC DNA]</scope>
    <source>
        <strain evidence="15 16">cv. Gransden 2004</strain>
    </source>
</reference>
<dbReference type="Gene3D" id="1.25.10.10">
    <property type="entry name" value="Leucine-rich Repeat Variant"/>
    <property type="match status" value="2"/>
</dbReference>
<dbReference type="SMART" id="SM00320">
    <property type="entry name" value="WD40"/>
    <property type="match status" value="5"/>
</dbReference>
<feature type="repeat" description="WD" evidence="10">
    <location>
        <begin position="1351"/>
        <end position="1383"/>
    </location>
</feature>
<keyword evidence="8" id="KW-0067">ATP-binding</keyword>
<dbReference type="FunCoup" id="A0A2K1JCM2">
    <property type="interactions" value="3925"/>
</dbReference>
<keyword evidence="3 10" id="KW-0853">WD repeat</keyword>
<evidence type="ECO:0000256" key="3">
    <source>
        <dbReference type="ARBA" id="ARBA00022574"/>
    </source>
</evidence>
<dbReference type="PROSITE" id="PS50077">
    <property type="entry name" value="HEAT_REPEAT"/>
    <property type="match status" value="1"/>
</dbReference>
<dbReference type="PROSITE" id="PS50294">
    <property type="entry name" value="WD_REPEATS_REGION"/>
    <property type="match status" value="2"/>
</dbReference>
<evidence type="ECO:0000256" key="4">
    <source>
        <dbReference type="ARBA" id="ARBA00022679"/>
    </source>
</evidence>
<dbReference type="GO" id="GO:0005524">
    <property type="term" value="F:ATP binding"/>
    <property type="evidence" value="ECO:0007669"/>
    <property type="project" value="UniProtKB-KW"/>
</dbReference>
<evidence type="ECO:0000256" key="9">
    <source>
        <dbReference type="PROSITE-ProRule" id="PRU00103"/>
    </source>
</evidence>
<dbReference type="Gramene" id="Pp3c15_10000V3.4">
    <property type="protein sequence ID" value="Pp3c15_10000V3.4"/>
    <property type="gene ID" value="Pp3c15_10000"/>
</dbReference>
<dbReference type="STRING" id="3218.A0A2K1JCM2"/>
<dbReference type="PROSITE" id="PS50011">
    <property type="entry name" value="PROTEIN_KINASE_DOM"/>
    <property type="match status" value="1"/>
</dbReference>
<accession>A0A2K1JCM2</accession>
<keyword evidence="4" id="KW-0808">Transferase</keyword>
<dbReference type="EC" id="2.7.11.1" evidence="1"/>
<dbReference type="Proteomes" id="UP000006727">
    <property type="component" value="Chromosome 15"/>
</dbReference>
<dbReference type="GO" id="GO:0034272">
    <property type="term" value="C:phosphatidylinositol 3-kinase complex, class III, type II"/>
    <property type="evidence" value="ECO:0000318"/>
    <property type="project" value="GO_Central"/>
</dbReference>
<feature type="compositionally biased region" description="Polar residues" evidence="12">
    <location>
        <begin position="362"/>
        <end position="375"/>
    </location>
</feature>
<dbReference type="FunFam" id="1.25.10.10:FF:000370">
    <property type="entry name" value="phosphoinositide 3-kinase regulatory subunit 4-like"/>
    <property type="match status" value="1"/>
</dbReference>
<dbReference type="GO" id="GO:0004674">
    <property type="term" value="F:protein serine/threonine kinase activity"/>
    <property type="evidence" value="ECO:0000318"/>
    <property type="project" value="GO_Central"/>
</dbReference>
<organism evidence="14">
    <name type="scientific">Physcomitrium patens</name>
    <name type="common">Spreading-leaved earth moss</name>
    <name type="synonym">Physcomitrella patens</name>
    <dbReference type="NCBI Taxonomy" id="3218"/>
    <lineage>
        <taxon>Eukaryota</taxon>
        <taxon>Viridiplantae</taxon>
        <taxon>Streptophyta</taxon>
        <taxon>Embryophyta</taxon>
        <taxon>Bryophyta</taxon>
        <taxon>Bryophytina</taxon>
        <taxon>Bryopsida</taxon>
        <taxon>Funariidae</taxon>
        <taxon>Funariales</taxon>
        <taxon>Funariaceae</taxon>
        <taxon>Physcomitrium</taxon>
    </lineage>
</organism>
<dbReference type="KEGG" id="ppp:112292343"/>
<dbReference type="GO" id="GO:0005770">
    <property type="term" value="C:late endosome"/>
    <property type="evidence" value="ECO:0000318"/>
    <property type="project" value="GO_Central"/>
</dbReference>
<dbReference type="PaxDb" id="3218-PP1S99_254V6.1"/>
<dbReference type="Pfam" id="PF22956">
    <property type="entry name" value="VPS15-like_hel"/>
    <property type="match status" value="1"/>
</dbReference>
<dbReference type="RefSeq" id="XP_024396463.1">
    <property type="nucleotide sequence ID" value="XM_024540695.2"/>
</dbReference>
<keyword evidence="2" id="KW-0723">Serine/threonine-protein kinase</keyword>